<evidence type="ECO:0000313" key="8">
    <source>
        <dbReference type="Proteomes" id="UP000321926"/>
    </source>
</evidence>
<dbReference type="EMBL" id="VRTY01000044">
    <property type="protein sequence ID" value="TXK45309.1"/>
    <property type="molecule type" value="Genomic_DNA"/>
</dbReference>
<keyword evidence="4" id="KW-0411">Iron-sulfur</keyword>
<dbReference type="GO" id="GO:0046872">
    <property type="term" value="F:metal ion binding"/>
    <property type="evidence" value="ECO:0007669"/>
    <property type="project" value="UniProtKB-KW"/>
</dbReference>
<dbReference type="InterPro" id="IPR036188">
    <property type="entry name" value="FAD/NAD-bd_sf"/>
</dbReference>
<dbReference type="Gene3D" id="2.102.10.10">
    <property type="entry name" value="Rieske [2Fe-2S] iron-sulphur domain"/>
    <property type="match status" value="1"/>
</dbReference>
<dbReference type="Proteomes" id="UP000321926">
    <property type="component" value="Unassembled WGS sequence"/>
</dbReference>
<keyword evidence="8" id="KW-1185">Reference proteome</keyword>
<comment type="caution">
    <text evidence="7">The sequence shown here is derived from an EMBL/GenBank/DDBJ whole genome shotgun (WGS) entry which is preliminary data.</text>
</comment>
<dbReference type="OrthoDB" id="9767869at2"/>
<dbReference type="PRINTS" id="PR00162">
    <property type="entry name" value="RIESKE"/>
</dbReference>
<sequence length="522" mass="57319">MKRESGATLPVWVENIQMPATTSLQDNITCDVCVVGAGLAGITTAYLLAKEGKRVVVVEAKKIGGGETGRTTAHLSNALDDRFTELIRLFGVDGARLAAQSHGQAIDKIEEIAKDLKIDCDFERIDGYLFANNREEEDALTQELEALQQIGWLDVVLRKKCPVPTLTALPCLHFPNQGRFHALKYLAGVSAAFIDAGGQIFTETKIVRLESGPVVTVVSDQDFAVSANELVVATNSPVSNMFSMHTKQAPYRTYVVAAEVPRGQVPDNLYWDMQDPYHYVRLLHGTDKANEKKKDDEQAAVTGTDLLIVGGADHKTGQEEHPEKHLAELERWMRLKFPMVGELRYSWSGQVMEPVDGLAFIGRNPGDTNNVYIATGDSGHGMTHATIAGMLITDLIMGRPNPWEKLYDPARTNLKSTGEFLKENINVAAQFKDYVTGGEVEDPAHVMPGTGKIMRKGMSKVAVYCDEQGVQHQCSAVCTHMGCIVSWNNVESSWDCPCHGSRFDPFGRVITGPATKDLDKLE</sequence>
<dbReference type="Pfam" id="PF01266">
    <property type="entry name" value="DAO"/>
    <property type="match status" value="1"/>
</dbReference>
<dbReference type="GO" id="GO:0005737">
    <property type="term" value="C:cytoplasm"/>
    <property type="evidence" value="ECO:0007669"/>
    <property type="project" value="TreeGrafter"/>
</dbReference>
<accession>A0A5C8K6B1</accession>
<evidence type="ECO:0000256" key="5">
    <source>
        <dbReference type="ARBA" id="ARBA00023157"/>
    </source>
</evidence>
<evidence type="ECO:0000313" key="7">
    <source>
        <dbReference type="EMBL" id="TXK45309.1"/>
    </source>
</evidence>
<dbReference type="InterPro" id="IPR017941">
    <property type="entry name" value="Rieske_2Fe-2S"/>
</dbReference>
<evidence type="ECO:0000256" key="1">
    <source>
        <dbReference type="ARBA" id="ARBA00022714"/>
    </source>
</evidence>
<dbReference type="InterPro" id="IPR006076">
    <property type="entry name" value="FAD-dep_OxRdtase"/>
</dbReference>
<keyword evidence="2" id="KW-0479">Metal-binding</keyword>
<feature type="domain" description="Rieske" evidence="6">
    <location>
        <begin position="438"/>
        <end position="522"/>
    </location>
</feature>
<dbReference type="AlphaFoldDB" id="A0A5C8K6B1"/>
<evidence type="ECO:0000256" key="2">
    <source>
        <dbReference type="ARBA" id="ARBA00022723"/>
    </source>
</evidence>
<gene>
    <name evidence="7" type="ORF">FVR03_12770</name>
</gene>
<organism evidence="7 8">
    <name type="scientific">Pontibacter qinzhouensis</name>
    <dbReference type="NCBI Taxonomy" id="2603253"/>
    <lineage>
        <taxon>Bacteria</taxon>
        <taxon>Pseudomonadati</taxon>
        <taxon>Bacteroidota</taxon>
        <taxon>Cytophagia</taxon>
        <taxon>Cytophagales</taxon>
        <taxon>Hymenobacteraceae</taxon>
        <taxon>Pontibacter</taxon>
    </lineage>
</organism>
<dbReference type="SUPFAM" id="SSF51905">
    <property type="entry name" value="FAD/NAD(P)-binding domain"/>
    <property type="match status" value="1"/>
</dbReference>
<dbReference type="InterPro" id="IPR005805">
    <property type="entry name" value="Rieske_Fe-S_prot_C"/>
</dbReference>
<dbReference type="Gene3D" id="3.50.50.60">
    <property type="entry name" value="FAD/NAD(P)-binding domain"/>
    <property type="match status" value="1"/>
</dbReference>
<evidence type="ECO:0000259" key="6">
    <source>
        <dbReference type="PROSITE" id="PS51296"/>
    </source>
</evidence>
<dbReference type="RefSeq" id="WP_147922138.1">
    <property type="nucleotide sequence ID" value="NZ_VRTY01000044.1"/>
</dbReference>
<dbReference type="SUPFAM" id="SSF50022">
    <property type="entry name" value="ISP domain"/>
    <property type="match status" value="1"/>
</dbReference>
<dbReference type="InterPro" id="IPR036922">
    <property type="entry name" value="Rieske_2Fe-2S_sf"/>
</dbReference>
<dbReference type="Gene3D" id="3.30.9.10">
    <property type="entry name" value="D-Amino Acid Oxidase, subunit A, domain 2"/>
    <property type="match status" value="1"/>
</dbReference>
<keyword evidence="3" id="KW-0408">Iron</keyword>
<dbReference type="GO" id="GO:0016020">
    <property type="term" value="C:membrane"/>
    <property type="evidence" value="ECO:0007669"/>
    <property type="project" value="InterPro"/>
</dbReference>
<keyword evidence="1" id="KW-0001">2Fe-2S</keyword>
<protein>
    <submittedName>
        <fullName evidence="7">FAD-dependent oxidoreductase</fullName>
    </submittedName>
</protein>
<keyword evidence="5" id="KW-1015">Disulfide bond</keyword>
<dbReference type="Pfam" id="PF00355">
    <property type="entry name" value="Rieske"/>
    <property type="match status" value="1"/>
</dbReference>
<dbReference type="PROSITE" id="PS51296">
    <property type="entry name" value="RIESKE"/>
    <property type="match status" value="1"/>
</dbReference>
<proteinExistence type="predicted"/>
<dbReference type="PANTHER" id="PTHR13847">
    <property type="entry name" value="SARCOSINE DEHYDROGENASE-RELATED"/>
    <property type="match status" value="1"/>
</dbReference>
<dbReference type="GO" id="GO:0051537">
    <property type="term" value="F:2 iron, 2 sulfur cluster binding"/>
    <property type="evidence" value="ECO:0007669"/>
    <property type="project" value="UniProtKB-KW"/>
</dbReference>
<evidence type="ECO:0000256" key="3">
    <source>
        <dbReference type="ARBA" id="ARBA00023004"/>
    </source>
</evidence>
<name>A0A5C8K6B1_9BACT</name>
<dbReference type="PANTHER" id="PTHR13847:SF281">
    <property type="entry name" value="FAD DEPENDENT OXIDOREDUCTASE DOMAIN-CONTAINING PROTEIN"/>
    <property type="match status" value="1"/>
</dbReference>
<reference evidence="7 8" key="1">
    <citation type="submission" date="2019-08" db="EMBL/GenBank/DDBJ databases">
        <authorList>
            <person name="Shi S."/>
        </authorList>
    </citation>
    <scope>NUCLEOTIDE SEQUENCE [LARGE SCALE GENOMIC DNA]</scope>
    <source>
        <strain evidence="7 8">GY10130</strain>
    </source>
</reference>
<dbReference type="CDD" id="cd03477">
    <property type="entry name" value="Rieske_YhfW_C"/>
    <property type="match status" value="1"/>
</dbReference>
<evidence type="ECO:0000256" key="4">
    <source>
        <dbReference type="ARBA" id="ARBA00023014"/>
    </source>
</evidence>
<dbReference type="InterPro" id="IPR038010">
    <property type="entry name" value="YhfW_C"/>
</dbReference>